<dbReference type="InterPro" id="IPR022761">
    <property type="entry name" value="Fumarate_lyase_N"/>
</dbReference>
<dbReference type="InterPro" id="IPR024083">
    <property type="entry name" value="Fumarase/histidase_N"/>
</dbReference>
<sequence>MAKLWGGRFELESSSLLEEFNASILFDKILWREDIQGSKAHAQMLEKIGILNKDELAQILQGLESIAQEIKAGDFSFKISDEDIHMAIESALTKRIGEVGKKLHTARSRNDQVAVDFRLFVLRNNKEIKILLLELMQTLLEIANSHTQSIMPGMTHLQHAQPINFGFHLIAWACNFKRDVERLEDDFKRNNFCPLGSGALAGTPYGNDREFLAQTLGFAKPTLNAMDSVSDRDFALDMLYSLSMIAMHLSRVAEELVLWSSAEFKFISLSDAYATGSSIMPQKKNPDVPELLRGKSGRVYGSLIGLLSVMKGLPFAYNKDTQEDKEGVFDAIKNVKISLQIAKECIQTMTIHTENMAKMAKCGHLSATDLADFLVRECGVAFRDAHHITGQVVAYAEHKGVDISELAESEILSVDSRIKAGVKAVLALESSMNARDTLGGTSSKQTQIQINELMGFVTQRLKECNG</sequence>
<dbReference type="Proteomes" id="UP000255335">
    <property type="component" value="Unassembled WGS sequence"/>
</dbReference>
<organism evidence="10 11">
    <name type="scientific">Helicobacter cinaedi</name>
    <dbReference type="NCBI Taxonomy" id="213"/>
    <lineage>
        <taxon>Bacteria</taxon>
        <taxon>Pseudomonadati</taxon>
        <taxon>Campylobacterota</taxon>
        <taxon>Epsilonproteobacteria</taxon>
        <taxon>Campylobacterales</taxon>
        <taxon>Helicobacteraceae</taxon>
        <taxon>Helicobacter</taxon>
    </lineage>
</organism>
<protein>
    <recommendedName>
        <fullName evidence="3 7">Argininosuccinate lyase</fullName>
        <shortName evidence="7">ASAL</shortName>
        <ecNumber evidence="3 7">4.3.2.1</ecNumber>
    </recommendedName>
    <alternativeName>
        <fullName evidence="7">Arginosuccinase</fullName>
    </alternativeName>
</protein>
<dbReference type="RefSeq" id="WP_115026219.1">
    <property type="nucleotide sequence ID" value="NZ_UGHZ01000001.1"/>
</dbReference>
<dbReference type="FunFam" id="1.10.275.10:FF:000002">
    <property type="entry name" value="Argininosuccinate lyase"/>
    <property type="match status" value="1"/>
</dbReference>
<dbReference type="GO" id="GO:0042450">
    <property type="term" value="P:L-arginine biosynthetic process via ornithine"/>
    <property type="evidence" value="ECO:0007669"/>
    <property type="project" value="UniProtKB-UniRule"/>
</dbReference>
<name>A0A377JR79_9HELI</name>
<dbReference type="Gene3D" id="1.10.275.10">
    <property type="entry name" value="Fumarase/aspartase (N-terminal domain)"/>
    <property type="match status" value="1"/>
</dbReference>
<dbReference type="Pfam" id="PF14698">
    <property type="entry name" value="ASL_C2"/>
    <property type="match status" value="1"/>
</dbReference>
<proteinExistence type="inferred from homology"/>
<comment type="similarity">
    <text evidence="7">Belongs to the lyase 1 family. Argininosuccinate lyase subfamily.</text>
</comment>
<evidence type="ECO:0000313" key="10">
    <source>
        <dbReference type="EMBL" id="STP09535.1"/>
    </source>
</evidence>
<keyword evidence="4 7" id="KW-0055">Arginine biosynthesis</keyword>
<dbReference type="Pfam" id="PF00206">
    <property type="entry name" value="Lyase_1"/>
    <property type="match status" value="1"/>
</dbReference>
<dbReference type="EMBL" id="UGHZ01000001">
    <property type="protein sequence ID" value="STP09535.1"/>
    <property type="molecule type" value="Genomic_DNA"/>
</dbReference>
<dbReference type="PRINTS" id="PR00145">
    <property type="entry name" value="ARGSUCLYASE"/>
</dbReference>
<feature type="domain" description="Fumarate lyase N-terminal" evidence="8">
    <location>
        <begin position="7"/>
        <end position="301"/>
    </location>
</feature>
<comment type="pathway">
    <text evidence="2 7">Amino-acid biosynthesis; L-arginine biosynthesis; L-arginine from L-ornithine and carbamoyl phosphate: step 3/3.</text>
</comment>
<evidence type="ECO:0000256" key="2">
    <source>
        <dbReference type="ARBA" id="ARBA00004941"/>
    </source>
</evidence>
<dbReference type="SUPFAM" id="SSF48557">
    <property type="entry name" value="L-aspartase-like"/>
    <property type="match status" value="1"/>
</dbReference>
<dbReference type="CDD" id="cd01359">
    <property type="entry name" value="Argininosuccinate_lyase"/>
    <property type="match status" value="1"/>
</dbReference>
<dbReference type="UniPathway" id="UPA00068">
    <property type="reaction ID" value="UER00114"/>
</dbReference>
<feature type="domain" description="Argininosuccinate lyase C-terminal" evidence="9">
    <location>
        <begin position="365"/>
        <end position="433"/>
    </location>
</feature>
<keyword evidence="6 7" id="KW-0456">Lyase</keyword>
<dbReference type="AlphaFoldDB" id="A0A377JR79"/>
<dbReference type="InterPro" id="IPR020557">
    <property type="entry name" value="Fumarate_lyase_CS"/>
</dbReference>
<keyword evidence="5 7" id="KW-0028">Amino-acid biosynthesis</keyword>
<evidence type="ECO:0000256" key="1">
    <source>
        <dbReference type="ARBA" id="ARBA00000985"/>
    </source>
</evidence>
<dbReference type="FunFam" id="1.20.200.10:FF:000015">
    <property type="entry name" value="argininosuccinate lyase isoform X2"/>
    <property type="match status" value="1"/>
</dbReference>
<accession>A0A377JR79</accession>
<evidence type="ECO:0000259" key="8">
    <source>
        <dbReference type="Pfam" id="PF00206"/>
    </source>
</evidence>
<evidence type="ECO:0000256" key="6">
    <source>
        <dbReference type="ARBA" id="ARBA00023239"/>
    </source>
</evidence>
<dbReference type="GO" id="GO:0004056">
    <property type="term" value="F:argininosuccinate lyase activity"/>
    <property type="evidence" value="ECO:0007669"/>
    <property type="project" value="UniProtKB-UniRule"/>
</dbReference>
<dbReference type="Gene3D" id="1.10.40.30">
    <property type="entry name" value="Fumarase/aspartase (C-terminal domain)"/>
    <property type="match status" value="1"/>
</dbReference>
<comment type="subcellular location">
    <subcellularLocation>
        <location evidence="7">Cytoplasm</location>
    </subcellularLocation>
</comment>
<dbReference type="PANTHER" id="PTHR43814:SF1">
    <property type="entry name" value="ARGININOSUCCINATE LYASE"/>
    <property type="match status" value="1"/>
</dbReference>
<dbReference type="PRINTS" id="PR00149">
    <property type="entry name" value="FUMRATELYASE"/>
</dbReference>
<dbReference type="Gene3D" id="1.20.200.10">
    <property type="entry name" value="Fumarase/aspartase (Central domain)"/>
    <property type="match status" value="1"/>
</dbReference>
<dbReference type="PROSITE" id="PS00163">
    <property type="entry name" value="FUMARATE_LYASES"/>
    <property type="match status" value="1"/>
</dbReference>
<dbReference type="NCBIfam" id="TIGR00838">
    <property type="entry name" value="argH"/>
    <property type="match status" value="1"/>
</dbReference>
<dbReference type="InterPro" id="IPR000362">
    <property type="entry name" value="Fumarate_lyase_fam"/>
</dbReference>
<dbReference type="HAMAP" id="MF_00006">
    <property type="entry name" value="Arg_succ_lyase"/>
    <property type="match status" value="1"/>
</dbReference>
<dbReference type="FunFam" id="1.10.40.30:FF:000001">
    <property type="entry name" value="Argininosuccinate lyase"/>
    <property type="match status" value="1"/>
</dbReference>
<evidence type="ECO:0000256" key="5">
    <source>
        <dbReference type="ARBA" id="ARBA00022605"/>
    </source>
</evidence>
<evidence type="ECO:0000256" key="3">
    <source>
        <dbReference type="ARBA" id="ARBA00012338"/>
    </source>
</evidence>
<dbReference type="InterPro" id="IPR009049">
    <property type="entry name" value="Argininosuccinate_lyase"/>
</dbReference>
<dbReference type="GO" id="GO:0005829">
    <property type="term" value="C:cytosol"/>
    <property type="evidence" value="ECO:0007669"/>
    <property type="project" value="TreeGrafter"/>
</dbReference>
<evidence type="ECO:0000259" key="9">
    <source>
        <dbReference type="Pfam" id="PF14698"/>
    </source>
</evidence>
<evidence type="ECO:0000256" key="4">
    <source>
        <dbReference type="ARBA" id="ARBA00022571"/>
    </source>
</evidence>
<evidence type="ECO:0000256" key="7">
    <source>
        <dbReference type="HAMAP-Rule" id="MF_00006"/>
    </source>
</evidence>
<keyword evidence="7" id="KW-0963">Cytoplasm</keyword>
<dbReference type="InterPro" id="IPR029419">
    <property type="entry name" value="Arg_succ_lyase_C"/>
</dbReference>
<dbReference type="PANTHER" id="PTHR43814">
    <property type="entry name" value="ARGININOSUCCINATE LYASE"/>
    <property type="match status" value="1"/>
</dbReference>
<dbReference type="InterPro" id="IPR008948">
    <property type="entry name" value="L-Aspartase-like"/>
</dbReference>
<comment type="catalytic activity">
    <reaction evidence="1 7">
        <text>2-(N(omega)-L-arginino)succinate = fumarate + L-arginine</text>
        <dbReference type="Rhea" id="RHEA:24020"/>
        <dbReference type="ChEBI" id="CHEBI:29806"/>
        <dbReference type="ChEBI" id="CHEBI:32682"/>
        <dbReference type="ChEBI" id="CHEBI:57472"/>
        <dbReference type="EC" id="4.3.2.1"/>
    </reaction>
</comment>
<evidence type="ECO:0000313" key="11">
    <source>
        <dbReference type="Proteomes" id="UP000255335"/>
    </source>
</evidence>
<reference evidence="10 11" key="1">
    <citation type="submission" date="2018-06" db="EMBL/GenBank/DDBJ databases">
        <authorList>
            <consortium name="Pathogen Informatics"/>
            <person name="Doyle S."/>
        </authorList>
    </citation>
    <scope>NUCLEOTIDE SEQUENCE [LARGE SCALE GENOMIC DNA]</scope>
    <source>
        <strain evidence="10 11">NCTC12221</strain>
    </source>
</reference>
<dbReference type="EC" id="4.3.2.1" evidence="3 7"/>
<gene>
    <name evidence="7 10" type="primary">argH</name>
    <name evidence="10" type="ORF">NCTC12221_00980</name>
</gene>